<sequence length="817" mass="94665">MFKEKFTFSFICILATFLSFSQVQKKTLQTNFSEEKISIDGKFDEPIWKTTPIATDFVMLAPDNGKPEQKERKTEVKVVYNNDAIYIAATLYDNEPSKIRKELTTRDNFVSADHFGVFINGYNDGQQEFRFFVSAAGVQQDVLYTDGQGEDSSWDAIWNSHVEIKDFGWVVEMKIPYAAIRFSSEKKQTWGLNFYREIFRDRFQYTWNLIDNKISSESNQAGILEGIENIKTPTRLFLIPYISQYLNANDYTKAKGEFKGGLDIKYGINDAFTLDAILVPDFGQAAFDRVILNLGPFEQQFNENRPFFTEGTDLFNKGNIFYSRRIGGRPSLKRSDLNTKLDTNEEVIEYPGKVNLLNALKVSGRTKGGLGIGILNAVTEKTYAEISNSTNGNTRRELIEPLANFNVLVLDQRFRKNSSIGFINTNVTRDKEYKDANVSALVWDLNTKKNTYNLNGGFKYSYINEYADNKDRKGFNTDLYFGDTSGKYRYGFGGQYVSDNYDPNDLGINFQNHYHAYYGNASYRILNPSKKFNSFNTNINYYTEFDNRTGRIQEHSINLNYNSVSKKNNYFGFGFNGRPTEVYDFYTPRSTDQRKYVTTPQRFGGNIFISTNYAKKFAIDFRPSMSFFNEKGRNYYGILFSPRYRFSDKLAFVYEFNFERQNNDKGFIESDGIKTVFANRNIISYSNSISGKYSLNNVMNINLVVRKYWSYVTNHDYYLLQNNGSLLSNPTYIGNNDENFATWNLDLSYTWWFAPGSQISILYRNNSFLSDYGTDFSHSITKNTDNLLNHEKLDHILSISIRYFIDYNSTKNWFSKK</sequence>
<evidence type="ECO:0008006" key="5">
    <source>
        <dbReference type="Google" id="ProtNLM"/>
    </source>
</evidence>
<evidence type="ECO:0000259" key="1">
    <source>
        <dbReference type="Pfam" id="PF06452"/>
    </source>
</evidence>
<feature type="domain" description="DUF5916" evidence="2">
    <location>
        <begin position="232"/>
        <end position="814"/>
    </location>
</feature>
<proteinExistence type="predicted"/>
<keyword evidence="4" id="KW-1185">Reference proteome</keyword>
<dbReference type="Proteomes" id="UP001500426">
    <property type="component" value="Unassembled WGS sequence"/>
</dbReference>
<feature type="domain" description="Carbohydrate-binding" evidence="1">
    <location>
        <begin position="39"/>
        <end position="194"/>
    </location>
</feature>
<comment type="caution">
    <text evidence="3">The sequence shown here is derived from an EMBL/GenBank/DDBJ whole genome shotgun (WGS) entry which is preliminary data.</text>
</comment>
<dbReference type="EMBL" id="BAABCS010000015">
    <property type="protein sequence ID" value="GAA4049934.1"/>
    <property type="molecule type" value="Genomic_DNA"/>
</dbReference>
<name>A0ABP7UQG3_9FLAO</name>
<dbReference type="InterPro" id="IPR010502">
    <property type="entry name" value="Carb-bd_dom_fam9"/>
</dbReference>
<evidence type="ECO:0000313" key="3">
    <source>
        <dbReference type="EMBL" id="GAA4049934.1"/>
    </source>
</evidence>
<dbReference type="CDD" id="cd09618">
    <property type="entry name" value="CBM9_like_2"/>
    <property type="match status" value="1"/>
</dbReference>
<dbReference type="InterPro" id="IPR045670">
    <property type="entry name" value="DUF5916"/>
</dbReference>
<organism evidence="3 4">
    <name type="scientific">Flavobacterium chungnamense</name>
    <dbReference type="NCBI Taxonomy" id="706182"/>
    <lineage>
        <taxon>Bacteria</taxon>
        <taxon>Pseudomonadati</taxon>
        <taxon>Bacteroidota</taxon>
        <taxon>Flavobacteriia</taxon>
        <taxon>Flavobacteriales</taxon>
        <taxon>Flavobacteriaceae</taxon>
        <taxon>Flavobacterium</taxon>
    </lineage>
</organism>
<protein>
    <recommendedName>
        <fullName evidence="5">Hydrolase</fullName>
    </recommendedName>
</protein>
<gene>
    <name evidence="3" type="ORF">GCM10022388_14810</name>
</gene>
<dbReference type="Pfam" id="PF06452">
    <property type="entry name" value="CBM9_1"/>
    <property type="match status" value="1"/>
</dbReference>
<dbReference type="Pfam" id="PF19313">
    <property type="entry name" value="DUF5916"/>
    <property type="match status" value="1"/>
</dbReference>
<dbReference type="Gene3D" id="2.60.40.1190">
    <property type="match status" value="1"/>
</dbReference>
<evidence type="ECO:0000313" key="4">
    <source>
        <dbReference type="Proteomes" id="UP001500426"/>
    </source>
</evidence>
<evidence type="ECO:0000259" key="2">
    <source>
        <dbReference type="Pfam" id="PF19313"/>
    </source>
</evidence>
<dbReference type="SUPFAM" id="SSF49344">
    <property type="entry name" value="CBD9-like"/>
    <property type="match status" value="1"/>
</dbReference>
<accession>A0ABP7UQG3</accession>
<reference evidence="4" key="1">
    <citation type="journal article" date="2019" name="Int. J. Syst. Evol. Microbiol.">
        <title>The Global Catalogue of Microorganisms (GCM) 10K type strain sequencing project: providing services to taxonomists for standard genome sequencing and annotation.</title>
        <authorList>
            <consortium name="The Broad Institute Genomics Platform"/>
            <consortium name="The Broad Institute Genome Sequencing Center for Infectious Disease"/>
            <person name="Wu L."/>
            <person name="Ma J."/>
        </authorList>
    </citation>
    <scope>NUCLEOTIDE SEQUENCE [LARGE SCALE GENOMIC DNA]</scope>
    <source>
        <strain evidence="4">JCM 17068</strain>
    </source>
</reference>